<accession>A0ABU0CTT4</accession>
<comment type="caution">
    <text evidence="2">The sequence shown here is derived from an EMBL/GenBank/DDBJ whole genome shotgun (WGS) entry which is preliminary data.</text>
</comment>
<feature type="transmembrane region" description="Helical" evidence="1">
    <location>
        <begin position="71"/>
        <end position="91"/>
    </location>
</feature>
<keyword evidence="1" id="KW-0472">Membrane</keyword>
<evidence type="ECO:0000256" key="1">
    <source>
        <dbReference type="SAM" id="Phobius"/>
    </source>
</evidence>
<gene>
    <name evidence="2" type="ORF">J2S00_002627</name>
</gene>
<proteinExistence type="predicted"/>
<reference evidence="2 3" key="1">
    <citation type="submission" date="2023-07" db="EMBL/GenBank/DDBJ databases">
        <title>Genomic Encyclopedia of Type Strains, Phase IV (KMG-IV): sequencing the most valuable type-strain genomes for metagenomic binning, comparative biology and taxonomic classification.</title>
        <authorList>
            <person name="Goeker M."/>
        </authorList>
    </citation>
    <scope>NUCLEOTIDE SEQUENCE [LARGE SCALE GENOMIC DNA]</scope>
    <source>
        <strain evidence="2 3">DSM 17740</strain>
    </source>
</reference>
<feature type="transmembrane region" description="Helical" evidence="1">
    <location>
        <begin position="39"/>
        <end position="59"/>
    </location>
</feature>
<keyword evidence="1" id="KW-0812">Transmembrane</keyword>
<sequence length="474" mass="55386">MMSRSQLYFLKTFHLNQFTVDSLLSNDVWGWQLLSAEIWLSRLFVAAFTVMLIMWITAIDVNRRPAERGRIWIYAGLGAVLLSVIVFLPYAKLWEERYALHNTFVQESSIPIDREEGTHFQPGFAVQSYDIQLEQHHQNELKGTATLTFLTADVAEQQSLYFTLNRLFNVTKIELNGKEVDFEREGDTLLIRPEILDQQLEQQVMNIEYAGRLFLWGFNHYHETLHGFVQGKHVFLPAHLAWYPLPGKRPLFDLGYFTKNDKPTYYLRAPEPLQRNFLGLNPVPSEYTITLSQFEGDVFTTADHKVSRDPQHHVQQFYIAEAEGVTLLGGNMTENPAGQAYSVVSSPVYEGEINLFLEDMERMEEYFSQWLEELPPFSRSVFYLPIGSLGMERYYSLNVHVLDDSFVFFEDRVPGFIDDRRYQLERESLLQYLIYLRLFKDYDFRGYIHEGTTIAQAVFDSIYYLYLKDGPSDE</sequence>
<keyword evidence="1" id="KW-1133">Transmembrane helix</keyword>
<evidence type="ECO:0000313" key="3">
    <source>
        <dbReference type="Proteomes" id="UP001232445"/>
    </source>
</evidence>
<dbReference type="EMBL" id="JAUSUQ010000009">
    <property type="protein sequence ID" value="MDQ0339834.1"/>
    <property type="molecule type" value="Genomic_DNA"/>
</dbReference>
<evidence type="ECO:0000313" key="2">
    <source>
        <dbReference type="EMBL" id="MDQ0339834.1"/>
    </source>
</evidence>
<protein>
    <submittedName>
        <fullName evidence="2">Uncharacterized protein</fullName>
    </submittedName>
</protein>
<dbReference type="Proteomes" id="UP001232445">
    <property type="component" value="Unassembled WGS sequence"/>
</dbReference>
<name>A0ABU0CTT4_9BACI</name>
<organism evidence="2 3">
    <name type="scientific">Caldalkalibacillus uzonensis</name>
    <dbReference type="NCBI Taxonomy" id="353224"/>
    <lineage>
        <taxon>Bacteria</taxon>
        <taxon>Bacillati</taxon>
        <taxon>Bacillota</taxon>
        <taxon>Bacilli</taxon>
        <taxon>Bacillales</taxon>
        <taxon>Bacillaceae</taxon>
        <taxon>Caldalkalibacillus</taxon>
    </lineage>
</organism>
<keyword evidence="3" id="KW-1185">Reference proteome</keyword>